<keyword evidence="1 3" id="KW-0547">Nucleotide-binding</keyword>
<dbReference type="Gene3D" id="3.30.200.20">
    <property type="entry name" value="Phosphorylase Kinase, domain 1"/>
    <property type="match status" value="1"/>
</dbReference>
<dbReference type="Gene3D" id="1.10.533.10">
    <property type="entry name" value="Death Domain, Fas"/>
    <property type="match status" value="1"/>
</dbReference>
<dbReference type="AlphaFoldDB" id="A0A6P8PRS9"/>
<feature type="compositionally biased region" description="Low complexity" evidence="4">
    <location>
        <begin position="181"/>
        <end position="192"/>
    </location>
</feature>
<feature type="region of interest" description="Disordered" evidence="4">
    <location>
        <begin position="650"/>
        <end position="691"/>
    </location>
</feature>
<evidence type="ECO:0000256" key="3">
    <source>
        <dbReference type="PROSITE-ProRule" id="PRU10141"/>
    </source>
</evidence>
<dbReference type="PROSITE" id="PS50011">
    <property type="entry name" value="PROTEIN_KINASE_DOM"/>
    <property type="match status" value="1"/>
</dbReference>
<organism evidence="6 7">
    <name type="scientific">Geotrypetes seraphini</name>
    <name type="common">Gaboon caecilian</name>
    <name type="synonym">Caecilia seraphini</name>
    <dbReference type="NCBI Taxonomy" id="260995"/>
    <lineage>
        <taxon>Eukaryota</taxon>
        <taxon>Metazoa</taxon>
        <taxon>Chordata</taxon>
        <taxon>Craniata</taxon>
        <taxon>Vertebrata</taxon>
        <taxon>Euteleostomi</taxon>
        <taxon>Amphibia</taxon>
        <taxon>Gymnophiona</taxon>
        <taxon>Geotrypetes</taxon>
    </lineage>
</organism>
<dbReference type="PROSITE" id="PS00108">
    <property type="entry name" value="PROTEIN_KINASE_ST"/>
    <property type="match status" value="1"/>
</dbReference>
<evidence type="ECO:0000259" key="5">
    <source>
        <dbReference type="PROSITE" id="PS50011"/>
    </source>
</evidence>
<feature type="compositionally biased region" description="Polar residues" evidence="4">
    <location>
        <begin position="656"/>
        <end position="681"/>
    </location>
</feature>
<keyword evidence="7" id="KW-0675">Receptor</keyword>
<feature type="compositionally biased region" description="Pro residues" evidence="4">
    <location>
        <begin position="104"/>
        <end position="131"/>
    </location>
</feature>
<dbReference type="GeneID" id="117349187"/>
<dbReference type="Gene3D" id="1.10.510.10">
    <property type="entry name" value="Transferase(Phosphotransferase) domain 1"/>
    <property type="match status" value="1"/>
</dbReference>
<dbReference type="KEGG" id="gsh:117349187"/>
<keyword evidence="2 3" id="KW-0067">ATP-binding</keyword>
<dbReference type="Pfam" id="PF00531">
    <property type="entry name" value="Death"/>
    <property type="match status" value="1"/>
</dbReference>
<feature type="region of interest" description="Disordered" evidence="4">
    <location>
        <begin position="593"/>
        <end position="628"/>
    </location>
</feature>
<dbReference type="GO" id="GO:0005524">
    <property type="term" value="F:ATP binding"/>
    <property type="evidence" value="ECO:0007669"/>
    <property type="project" value="UniProtKB-UniRule"/>
</dbReference>
<dbReference type="InterPro" id="IPR000719">
    <property type="entry name" value="Prot_kinase_dom"/>
</dbReference>
<dbReference type="GO" id="GO:0045087">
    <property type="term" value="P:innate immune response"/>
    <property type="evidence" value="ECO:0007669"/>
    <property type="project" value="UniProtKB-ARBA"/>
</dbReference>
<dbReference type="FunCoup" id="A0A6P8PRS9">
    <property type="interactions" value="1669"/>
</dbReference>
<dbReference type="SMART" id="SM00220">
    <property type="entry name" value="S_TKc"/>
    <property type="match status" value="1"/>
</dbReference>
<feature type="domain" description="Protein kinase" evidence="5">
    <location>
        <begin position="235"/>
        <end position="536"/>
    </location>
</feature>
<keyword evidence="6" id="KW-1185">Reference proteome</keyword>
<feature type="compositionally biased region" description="Polar residues" evidence="4">
    <location>
        <begin position="593"/>
        <end position="607"/>
    </location>
</feature>
<proteinExistence type="predicted"/>
<dbReference type="InterPro" id="IPR000488">
    <property type="entry name" value="Death_dom"/>
</dbReference>
<dbReference type="GO" id="GO:0005886">
    <property type="term" value="C:plasma membrane"/>
    <property type="evidence" value="ECO:0007669"/>
    <property type="project" value="TreeGrafter"/>
</dbReference>
<protein>
    <submittedName>
        <fullName evidence="7">Interleukin-1 receptor-associated kinase 1</fullName>
    </submittedName>
</protein>
<keyword evidence="7" id="KW-0418">Kinase</keyword>
<dbReference type="SUPFAM" id="SSF47986">
    <property type="entry name" value="DEATH domain"/>
    <property type="match status" value="1"/>
</dbReference>
<evidence type="ECO:0000256" key="4">
    <source>
        <dbReference type="SAM" id="MobiDB-lite"/>
    </source>
</evidence>
<dbReference type="GO" id="GO:0071345">
    <property type="term" value="P:cellular response to cytokine stimulus"/>
    <property type="evidence" value="ECO:0007669"/>
    <property type="project" value="UniProtKB-ARBA"/>
</dbReference>
<dbReference type="Proteomes" id="UP000515159">
    <property type="component" value="Chromosome 1"/>
</dbReference>
<dbReference type="InterPro" id="IPR011029">
    <property type="entry name" value="DEATH-like_dom_sf"/>
</dbReference>
<reference evidence="7" key="1">
    <citation type="submission" date="2025-08" db="UniProtKB">
        <authorList>
            <consortium name="RefSeq"/>
        </authorList>
    </citation>
    <scope>IDENTIFICATION</scope>
</reference>
<accession>A0A6P8PRS9</accession>
<evidence type="ECO:0000256" key="1">
    <source>
        <dbReference type="ARBA" id="ARBA00022741"/>
    </source>
</evidence>
<evidence type="ECO:0000313" key="7">
    <source>
        <dbReference type="RefSeq" id="XP_033778231.1"/>
    </source>
</evidence>
<feature type="region of interest" description="Disordered" evidence="4">
    <location>
        <begin position="100"/>
        <end position="132"/>
    </location>
</feature>
<keyword evidence="7" id="KW-0808">Transferase</keyword>
<dbReference type="GO" id="GO:0007165">
    <property type="term" value="P:signal transduction"/>
    <property type="evidence" value="ECO:0007669"/>
    <property type="project" value="InterPro"/>
</dbReference>
<dbReference type="RefSeq" id="XP_033778231.1">
    <property type="nucleotide sequence ID" value="XM_033922340.1"/>
</dbReference>
<dbReference type="Pfam" id="PF00069">
    <property type="entry name" value="Pkinase"/>
    <property type="match status" value="1"/>
</dbReference>
<dbReference type="InParanoid" id="A0A6P8PRS9"/>
<dbReference type="OrthoDB" id="4062651at2759"/>
<feature type="region of interest" description="Disordered" evidence="4">
    <location>
        <begin position="153"/>
        <end position="206"/>
    </location>
</feature>
<dbReference type="GO" id="GO:0004672">
    <property type="term" value="F:protein kinase activity"/>
    <property type="evidence" value="ECO:0007669"/>
    <property type="project" value="InterPro"/>
</dbReference>
<gene>
    <name evidence="7" type="primary">IRAK1</name>
</gene>
<dbReference type="CTD" id="3654"/>
<dbReference type="FunFam" id="1.10.510.10:FF:000424">
    <property type="entry name" value="Putative interleukin-1 receptor-associated kinase 1"/>
    <property type="match status" value="1"/>
</dbReference>
<feature type="compositionally biased region" description="Polar residues" evidence="4">
    <location>
        <begin position="614"/>
        <end position="628"/>
    </location>
</feature>
<sequence length="794" mass="88585">MSRGWNLEDEFLYCIPSDIMCRFYEVMGSLEDSDWHKFATLIVRDLTQLRLLEQQSHWHRTESVMWHWISRNGKVGELLSILDQLKLLRARNIILSWQKKVQQDPPPPPALHPPYHPSPPCPDPVPQPPLLPERIDKKTKRCQEITTLFTPVAPQRLLPHPSSPPSPPQSLISVNSEHLPSRSSSSANSRSSVTDDGRAMPSVQPDKSSVISAAAAQPNLLCWPYEEVVLGTQGFSESFLIGEGGFGRVFKATMRNTDYAVKKLKQDAELEWNIVKQSFMAEVQKLSQLQHPNIVSLAGYCVEKDVYCLIYVYLPNGSLENRLHKQYDSLPLSWLQRLDILLGSARAIQFLHACQPSLIHGDVKSANILLDETLTPKLGDFGLARFSRYSNKSGKSMTVGQTQTVRGTLAYLPDEYVKQGTLTVELDTYSFGVVMLEILTGQEAIQNDSNAKTKYLKDLINEEEEEDTEELQNSTNHANRALKIGSRICRRHLDPRPGRCPEFVSLELCQLAYQCLLNRWKKRPKMAEVYKKLESLRDQLQQLSLSLVIPEVSLCDPASPPSELAESFRGLLLTPEENTYKFSPGCRVPPSKTFSSTKGHWGQSPSRGQHCAISPQSALPTSDSRRNSFPLSSSCRNLLELQSHLNYPVESDESLVDTSHSSSQDLGARTQLNSDRGQESSMFLGPEQPGLQNSAWDRVGCELPVGNGDESCECSGGSECPGSSCAAEGAVLMNSSQGNTLPQRQIVLNQAKEKIMRRLALYAEGRIDSAELLSSEFGSVLRCSRGPEESDDFC</sequence>
<dbReference type="PROSITE" id="PS00107">
    <property type="entry name" value="PROTEIN_KINASE_ATP"/>
    <property type="match status" value="1"/>
</dbReference>
<name>A0A6P8PRS9_GEOSA</name>
<dbReference type="InterPro" id="IPR011009">
    <property type="entry name" value="Kinase-like_dom_sf"/>
</dbReference>
<dbReference type="PANTHER" id="PTHR27001">
    <property type="entry name" value="OS01G0253100 PROTEIN"/>
    <property type="match status" value="1"/>
</dbReference>
<dbReference type="SUPFAM" id="SSF56112">
    <property type="entry name" value="Protein kinase-like (PK-like)"/>
    <property type="match status" value="1"/>
</dbReference>
<feature type="binding site" evidence="3">
    <location>
        <position position="263"/>
    </location>
    <ligand>
        <name>ATP</name>
        <dbReference type="ChEBI" id="CHEBI:30616"/>
    </ligand>
</feature>
<evidence type="ECO:0000256" key="2">
    <source>
        <dbReference type="ARBA" id="ARBA00022840"/>
    </source>
</evidence>
<dbReference type="InterPro" id="IPR017441">
    <property type="entry name" value="Protein_kinase_ATP_BS"/>
</dbReference>
<dbReference type="PANTHER" id="PTHR27001:SF929">
    <property type="entry name" value="INTERLEUKIN 1 RECEPTOR-ASSOCIATED KINASE 1"/>
    <property type="match status" value="1"/>
</dbReference>
<evidence type="ECO:0000313" key="6">
    <source>
        <dbReference type="Proteomes" id="UP000515159"/>
    </source>
</evidence>
<dbReference type="InterPro" id="IPR008271">
    <property type="entry name" value="Ser/Thr_kinase_AS"/>
</dbReference>